<proteinExistence type="predicted"/>
<dbReference type="Proteomes" id="UP000182121">
    <property type="component" value="Unassembled WGS sequence"/>
</dbReference>
<name>A0A1I2VPP8_9FIRM</name>
<dbReference type="EMBL" id="JAAISW010000031">
    <property type="protein sequence ID" value="NSJ45183.1"/>
    <property type="molecule type" value="Genomic_DNA"/>
</dbReference>
<protein>
    <submittedName>
        <fullName evidence="4">Recombinase zinc beta ribbon domain-containing protein</fullName>
    </submittedName>
</protein>
<evidence type="ECO:0000313" key="2">
    <source>
        <dbReference type="EMBL" id="NSJ45183.1"/>
    </source>
</evidence>
<dbReference type="InterPro" id="IPR038109">
    <property type="entry name" value="DNA_bind_recomb_sf"/>
</dbReference>
<gene>
    <name evidence="3" type="ORF">FOC47_13905</name>
    <name evidence="2" type="ORF">G5B26_16660</name>
    <name evidence="4" type="ORF">SAMN05216521_106520</name>
</gene>
<evidence type="ECO:0000313" key="7">
    <source>
        <dbReference type="Proteomes" id="UP000719916"/>
    </source>
</evidence>
<dbReference type="AlphaFoldDB" id="A0A1I2VPP8"/>
<dbReference type="Proteomes" id="UP000501069">
    <property type="component" value="Chromosome"/>
</dbReference>
<evidence type="ECO:0000313" key="3">
    <source>
        <dbReference type="EMBL" id="QIX91537.1"/>
    </source>
</evidence>
<dbReference type="PROSITE" id="PS51737">
    <property type="entry name" value="RECOMBINASE_DNA_BIND"/>
    <property type="match status" value="1"/>
</dbReference>
<dbReference type="InterPro" id="IPR050639">
    <property type="entry name" value="SSR_resolvase"/>
</dbReference>
<reference evidence="4 5" key="1">
    <citation type="submission" date="2016-10" db="EMBL/GenBank/DDBJ databases">
        <authorList>
            <person name="Varghese N."/>
            <person name="Submissions S."/>
        </authorList>
    </citation>
    <scope>NUCLEOTIDE SEQUENCE [LARGE SCALE GENOMIC DNA]</scope>
    <source>
        <strain evidence="4 5">NLAE-zl-C196</strain>
    </source>
</reference>
<dbReference type="Gene3D" id="3.90.1750.20">
    <property type="entry name" value="Putative Large Serine Recombinase, Chain B, Domain 2"/>
    <property type="match status" value="1"/>
</dbReference>
<dbReference type="PANTHER" id="PTHR30461:SF23">
    <property type="entry name" value="DNA RECOMBINASE-RELATED"/>
    <property type="match status" value="1"/>
</dbReference>
<dbReference type="InterPro" id="IPR025827">
    <property type="entry name" value="Zn_ribbon_recom_dom"/>
</dbReference>
<dbReference type="GO" id="GO:0003677">
    <property type="term" value="F:DNA binding"/>
    <property type="evidence" value="ECO:0007669"/>
    <property type="project" value="InterPro"/>
</dbReference>
<dbReference type="Proteomes" id="UP000719916">
    <property type="component" value="Unassembled WGS sequence"/>
</dbReference>
<dbReference type="RefSeq" id="WP_002587179.1">
    <property type="nucleotide sequence ID" value="NZ_CABKQO010000003.1"/>
</dbReference>
<evidence type="ECO:0000313" key="4">
    <source>
        <dbReference type="EMBL" id="SEU13071.1"/>
    </source>
</evidence>
<dbReference type="EMBL" id="CP050964">
    <property type="protein sequence ID" value="QIX91537.1"/>
    <property type="molecule type" value="Genomic_DNA"/>
</dbReference>
<evidence type="ECO:0000259" key="1">
    <source>
        <dbReference type="PROSITE" id="PS51737"/>
    </source>
</evidence>
<dbReference type="GO" id="GO:0000150">
    <property type="term" value="F:DNA strand exchange activity"/>
    <property type="evidence" value="ECO:0007669"/>
    <property type="project" value="InterPro"/>
</dbReference>
<dbReference type="InterPro" id="IPR011109">
    <property type="entry name" value="DNA_bind_recombinase_dom"/>
</dbReference>
<reference evidence="3 6" key="2">
    <citation type="submission" date="2019-11" db="EMBL/GenBank/DDBJ databases">
        <title>FDA dAtabase for Regulatory Grade micrObial Sequences (FDA-ARGOS): Supporting development and validation of Infectious Disease Dx tests.</title>
        <authorList>
            <person name="Turner S."/>
            <person name="Byrd R."/>
            <person name="Tallon L."/>
            <person name="Sadzewicz L."/>
            <person name="Vavikolanu K."/>
            <person name="Mehta A."/>
            <person name="Aluvathingal J."/>
            <person name="Nadendla S."/>
            <person name="Myers T."/>
            <person name="Yan Y."/>
            <person name="Sichtig H."/>
        </authorList>
    </citation>
    <scope>NUCLEOTIDE SEQUENCE [LARGE SCALE GENOMIC DNA]</scope>
    <source>
        <strain evidence="3 6">FDAARGOS_739</strain>
    </source>
</reference>
<dbReference type="GeneID" id="57962259"/>
<accession>A0A1I2VPP8</accession>
<reference evidence="2" key="4">
    <citation type="submission" date="2020-02" db="EMBL/GenBank/DDBJ databases">
        <authorList>
            <person name="Littmann E."/>
            <person name="Sorbara M."/>
        </authorList>
    </citation>
    <scope>NUCLEOTIDE SEQUENCE</scope>
    <source>
        <strain evidence="2">MSK.2.26</strain>
    </source>
</reference>
<evidence type="ECO:0000313" key="6">
    <source>
        <dbReference type="Proteomes" id="UP000501069"/>
    </source>
</evidence>
<sequence length="300" mass="34347">MQNHTPMGYRIVNGKAEIIPEAAEIVKGIFEDYLNGTATYRIAKKLTEQGVLNTNRRPSWSHCSVGKILENQRYKGDDFYPALMDAETFEQVQERRRERAESLGRRAQLNSYANKSLFGDRIVCGICGQPYRKYVEHCNQPGETIRWKCKRYIKGNRVYCRNIFLTEEQIEDAILAAVNYFIENPDLLDQGVTVLKTELESAQSRKLTGQIQECLENGQYSADAIRQLVFERARAQYQEAAIDDSGFRTEKLKAALTGRVPQVQFDPELFRQTIQKIIVGKDNILQIELLNGVAVEVKID</sequence>
<dbReference type="EMBL" id="FOIO01000065">
    <property type="protein sequence ID" value="SEU13071.1"/>
    <property type="molecule type" value="Genomic_DNA"/>
</dbReference>
<dbReference type="PANTHER" id="PTHR30461">
    <property type="entry name" value="DNA-INVERTASE FROM LAMBDOID PROPHAGE"/>
    <property type="match status" value="1"/>
</dbReference>
<organism evidence="4 5">
    <name type="scientific">Enterocloster clostridioformis</name>
    <dbReference type="NCBI Taxonomy" id="1531"/>
    <lineage>
        <taxon>Bacteria</taxon>
        <taxon>Bacillati</taxon>
        <taxon>Bacillota</taxon>
        <taxon>Clostridia</taxon>
        <taxon>Lachnospirales</taxon>
        <taxon>Lachnospiraceae</taxon>
        <taxon>Enterocloster</taxon>
    </lineage>
</organism>
<dbReference type="Pfam" id="PF07508">
    <property type="entry name" value="Recombinase"/>
    <property type="match status" value="1"/>
</dbReference>
<evidence type="ECO:0000313" key="5">
    <source>
        <dbReference type="Proteomes" id="UP000182121"/>
    </source>
</evidence>
<reference evidence="2 7" key="3">
    <citation type="journal article" date="2020" name="Cell Host Microbe">
        <title>Functional and Genomic Variation between Human-Derived Isolates of Lachnospiraceae Reveals Inter- and Intra-Species Diversity.</title>
        <authorList>
            <person name="Sorbara M.T."/>
            <person name="Littmann E.R."/>
            <person name="Fontana E."/>
            <person name="Moody T.U."/>
            <person name="Kohout C.E."/>
            <person name="Gjonbalaj M."/>
            <person name="Eaton V."/>
            <person name="Seok R."/>
            <person name="Leiner I.M."/>
            <person name="Pamer E.G."/>
        </authorList>
    </citation>
    <scope>NUCLEOTIDE SEQUENCE [LARGE SCALE GENOMIC DNA]</scope>
    <source>
        <strain evidence="2 7">MSK.2.26</strain>
    </source>
</reference>
<feature type="domain" description="Recombinase" evidence="1">
    <location>
        <begin position="6"/>
        <end position="102"/>
    </location>
</feature>
<dbReference type="Pfam" id="PF13408">
    <property type="entry name" value="Zn_ribbon_recom"/>
    <property type="match status" value="1"/>
</dbReference>